<comment type="caution">
    <text evidence="3">The sequence shown here is derived from an EMBL/GenBank/DDBJ whole genome shotgun (WGS) entry which is preliminary data.</text>
</comment>
<dbReference type="Proteomes" id="UP001153069">
    <property type="component" value="Unassembled WGS sequence"/>
</dbReference>
<reference evidence="3" key="1">
    <citation type="submission" date="2020-06" db="EMBL/GenBank/DDBJ databases">
        <authorList>
            <consortium name="Plant Systems Biology data submission"/>
        </authorList>
    </citation>
    <scope>NUCLEOTIDE SEQUENCE</scope>
    <source>
        <strain evidence="3">D6</strain>
    </source>
</reference>
<proteinExistence type="predicted"/>
<evidence type="ECO:0000313" key="3">
    <source>
        <dbReference type="EMBL" id="CAB9520911.1"/>
    </source>
</evidence>
<feature type="compositionally biased region" description="Low complexity" evidence="1">
    <location>
        <begin position="83"/>
        <end position="106"/>
    </location>
</feature>
<feature type="compositionally biased region" description="Basic and acidic residues" evidence="1">
    <location>
        <begin position="112"/>
        <end position="142"/>
    </location>
</feature>
<accession>A0A9N8EGA2</accession>
<keyword evidence="2" id="KW-0732">Signal</keyword>
<evidence type="ECO:0000256" key="2">
    <source>
        <dbReference type="SAM" id="SignalP"/>
    </source>
</evidence>
<organism evidence="3 4">
    <name type="scientific">Seminavis robusta</name>
    <dbReference type="NCBI Taxonomy" id="568900"/>
    <lineage>
        <taxon>Eukaryota</taxon>
        <taxon>Sar</taxon>
        <taxon>Stramenopiles</taxon>
        <taxon>Ochrophyta</taxon>
        <taxon>Bacillariophyta</taxon>
        <taxon>Bacillariophyceae</taxon>
        <taxon>Bacillariophycidae</taxon>
        <taxon>Naviculales</taxon>
        <taxon>Naviculaceae</taxon>
        <taxon>Seminavis</taxon>
    </lineage>
</organism>
<dbReference type="EMBL" id="CAICTM010001143">
    <property type="protein sequence ID" value="CAB9520911.1"/>
    <property type="molecule type" value="Genomic_DNA"/>
</dbReference>
<feature type="chain" id="PRO_5040342921" evidence="2">
    <location>
        <begin position="21"/>
        <end position="152"/>
    </location>
</feature>
<name>A0A9N8EGA2_9STRA</name>
<keyword evidence="4" id="KW-1185">Reference proteome</keyword>
<dbReference type="AlphaFoldDB" id="A0A9N8EGA2"/>
<evidence type="ECO:0000256" key="1">
    <source>
        <dbReference type="SAM" id="MobiDB-lite"/>
    </source>
</evidence>
<gene>
    <name evidence="3" type="ORF">SEMRO_1145_G246200.1</name>
</gene>
<sequence>MHLRPVQAAFCLAATASLHGSLPLRVIAWTPQQQPSHANANTTPSRRAFLQTSVTTATIWAGGTSWKDPAMAVQVTTTEETESSSPALSASSSFLSSTSSDSFSSSNDEEDSKAAARRAREEEKARKAAEKEAKRLAEETKKRLAVGRIGTI</sequence>
<feature type="region of interest" description="Disordered" evidence="1">
    <location>
        <begin position="72"/>
        <end position="152"/>
    </location>
</feature>
<evidence type="ECO:0000313" key="4">
    <source>
        <dbReference type="Proteomes" id="UP001153069"/>
    </source>
</evidence>
<feature type="signal peptide" evidence="2">
    <location>
        <begin position="1"/>
        <end position="20"/>
    </location>
</feature>
<protein>
    <submittedName>
        <fullName evidence="3">Uncharacterized protein</fullName>
    </submittedName>
</protein>